<protein>
    <submittedName>
        <fullName evidence="3">Putative monolaris</fullName>
    </submittedName>
</protein>
<dbReference type="SUPFAM" id="SSF57362">
    <property type="entry name" value="BPTI-like"/>
    <property type="match status" value="1"/>
</dbReference>
<dbReference type="InterPro" id="IPR002223">
    <property type="entry name" value="Kunitz_BPTI"/>
</dbReference>
<dbReference type="GO" id="GO:0004867">
    <property type="term" value="F:serine-type endopeptidase inhibitor activity"/>
    <property type="evidence" value="ECO:0007669"/>
    <property type="project" value="InterPro"/>
</dbReference>
<dbReference type="Pfam" id="PF00014">
    <property type="entry name" value="Kunitz_BPTI"/>
    <property type="match status" value="1"/>
</dbReference>
<evidence type="ECO:0000313" key="3">
    <source>
        <dbReference type="EMBL" id="JAA53864.1"/>
    </source>
</evidence>
<proteinExistence type="evidence at transcript level"/>
<dbReference type="PROSITE" id="PS50279">
    <property type="entry name" value="BPTI_KUNITZ_2"/>
    <property type="match status" value="1"/>
</dbReference>
<feature type="domain" description="BPTI/Kunitz inhibitor" evidence="2">
    <location>
        <begin position="72"/>
        <end position="120"/>
    </location>
</feature>
<sequence length="137" mass="16134">MHKTTLVLILIFFNIVPLIAGINIFDWFRRKPKTTTATPAYKPSNNRTLIRPSCKGGNGKYIFCVYTDMCNCPRPQTGGYIRTTEYRWFYNNRTRKCEAVKGAPGGCNNFDDKFRCMIRCELRIRFKRFWQRAKRGD</sequence>
<dbReference type="InterPro" id="IPR036880">
    <property type="entry name" value="Kunitz_BPTI_sf"/>
</dbReference>
<keyword evidence="1" id="KW-0472">Membrane</keyword>
<accession>L7LSR2</accession>
<keyword evidence="1" id="KW-1133">Transmembrane helix</keyword>
<evidence type="ECO:0000256" key="1">
    <source>
        <dbReference type="SAM" id="Phobius"/>
    </source>
</evidence>
<dbReference type="EMBL" id="GACK01011170">
    <property type="protein sequence ID" value="JAA53864.1"/>
    <property type="molecule type" value="mRNA"/>
</dbReference>
<reference evidence="3" key="2">
    <citation type="journal article" date="2015" name="J. Proteomics">
        <title>Sexual differences in the sialomes of the zebra tick, Rhipicephalus pulchellus.</title>
        <authorList>
            <person name="Tan A.W."/>
            <person name="Francischetti I.M."/>
            <person name="Slovak M."/>
            <person name="Kini R.M."/>
            <person name="Ribeiro J.M."/>
        </authorList>
    </citation>
    <scope>NUCLEOTIDE SEQUENCE</scope>
    <source>
        <tissue evidence="3">Salivary gland</tissue>
    </source>
</reference>
<organism evidence="3">
    <name type="scientific">Rhipicephalus pulchellus</name>
    <name type="common">Yellow backed tick</name>
    <name type="synonym">Dermacentor pulchellus</name>
    <dbReference type="NCBI Taxonomy" id="72859"/>
    <lineage>
        <taxon>Eukaryota</taxon>
        <taxon>Metazoa</taxon>
        <taxon>Ecdysozoa</taxon>
        <taxon>Arthropoda</taxon>
        <taxon>Chelicerata</taxon>
        <taxon>Arachnida</taxon>
        <taxon>Acari</taxon>
        <taxon>Parasitiformes</taxon>
        <taxon>Ixodida</taxon>
        <taxon>Ixodoidea</taxon>
        <taxon>Ixodidae</taxon>
        <taxon>Rhipicephalinae</taxon>
        <taxon>Rhipicephalus</taxon>
        <taxon>Rhipicephalus</taxon>
    </lineage>
</organism>
<name>L7LSR2_RHIPC</name>
<dbReference type="AlphaFoldDB" id="L7LSR2"/>
<dbReference type="Gene3D" id="4.10.410.10">
    <property type="entry name" value="Pancreatic trypsin inhibitor Kunitz domain"/>
    <property type="match status" value="1"/>
</dbReference>
<evidence type="ECO:0000259" key="2">
    <source>
        <dbReference type="PROSITE" id="PS50279"/>
    </source>
</evidence>
<reference evidence="3" key="1">
    <citation type="submission" date="2012-11" db="EMBL/GenBank/DDBJ databases">
        <authorList>
            <person name="Lucero-Rivera Y.E."/>
            <person name="Tovar-Ramirez D."/>
        </authorList>
    </citation>
    <scope>NUCLEOTIDE SEQUENCE</scope>
    <source>
        <tissue evidence="3">Salivary gland</tissue>
    </source>
</reference>
<keyword evidence="1" id="KW-0812">Transmembrane</keyword>
<feature type="transmembrane region" description="Helical" evidence="1">
    <location>
        <begin position="6"/>
        <end position="25"/>
    </location>
</feature>